<dbReference type="PANTHER" id="PTHR45713">
    <property type="entry name" value="FTP DOMAIN-CONTAINING PROTEIN"/>
    <property type="match status" value="1"/>
</dbReference>
<feature type="domain" description="Fucolectin tachylectin-4 pentraxin-1" evidence="9">
    <location>
        <begin position="125"/>
        <end position="283"/>
    </location>
</feature>
<gene>
    <name evidence="10" type="ORF">OSB1V03_LOCUS18433</name>
</gene>
<dbReference type="InterPro" id="IPR008979">
    <property type="entry name" value="Galactose-bd-like_sf"/>
</dbReference>
<dbReference type="Gene3D" id="2.60.120.260">
    <property type="entry name" value="Galactose-binding domain-like"/>
    <property type="match status" value="1"/>
</dbReference>
<evidence type="ECO:0000259" key="9">
    <source>
        <dbReference type="SMART" id="SM00607"/>
    </source>
</evidence>
<keyword evidence="7" id="KW-1015">Disulfide bond</keyword>
<feature type="region of interest" description="Disordered" evidence="8">
    <location>
        <begin position="144"/>
        <end position="169"/>
    </location>
</feature>
<sequence>LIVFLYITLIDSQKSKSSKSSKSLKNSKNDTIKKEIPFIQKFYTKTLGEIKFDRTKGRLPPKGSILNCIVKCSALHGCHCVRVNVETSECNTFVSTVDDPNSERNTSVLEKYVYYTNNGNREGNNVNLALGKKVTQSSTYNQFRAQKAIDNDKRTESKTSGGKEKRRSTLPWLQIDMKDDHVITGVMLLSSDEKSVHDFEIRVGNRQISKTEKGTHFKENPVCYAFDGSDFLQKAKPKVVKCEPCPLMGRYVTLQIVKNCTDCPNPGDNYLNLAELEIYGYIPK</sequence>
<dbReference type="GO" id="GO:0042806">
    <property type="term" value="F:fucose binding"/>
    <property type="evidence" value="ECO:0007669"/>
    <property type="project" value="UniProtKB-ARBA"/>
</dbReference>
<dbReference type="InterPro" id="IPR006585">
    <property type="entry name" value="FTP1"/>
</dbReference>
<comment type="similarity">
    <text evidence="2">Belongs to the fucolectin family.</text>
</comment>
<proteinExistence type="inferred from homology"/>
<dbReference type="InterPro" id="IPR051941">
    <property type="entry name" value="BG_Antigen-Binding_Lectin"/>
</dbReference>
<feature type="non-terminal residue" evidence="10">
    <location>
        <position position="284"/>
    </location>
</feature>
<dbReference type="Proteomes" id="UP000759131">
    <property type="component" value="Unassembled WGS sequence"/>
</dbReference>
<keyword evidence="5" id="KW-0430">Lectin</keyword>
<evidence type="ECO:0000256" key="3">
    <source>
        <dbReference type="ARBA" id="ARBA00011233"/>
    </source>
</evidence>
<dbReference type="PANTHER" id="PTHR45713:SF6">
    <property type="entry name" value="F5_8 TYPE C DOMAIN-CONTAINING PROTEIN"/>
    <property type="match status" value="1"/>
</dbReference>
<keyword evidence="11" id="KW-1185">Reference proteome</keyword>
<dbReference type="SUPFAM" id="SSF49785">
    <property type="entry name" value="Galactose-binding domain-like"/>
    <property type="match status" value="1"/>
</dbReference>
<evidence type="ECO:0000256" key="1">
    <source>
        <dbReference type="ARBA" id="ARBA00002219"/>
    </source>
</evidence>
<dbReference type="InterPro" id="IPR000421">
    <property type="entry name" value="FA58C"/>
</dbReference>
<evidence type="ECO:0000256" key="6">
    <source>
        <dbReference type="ARBA" id="ARBA00022837"/>
    </source>
</evidence>
<evidence type="ECO:0000256" key="7">
    <source>
        <dbReference type="ARBA" id="ARBA00023157"/>
    </source>
</evidence>
<dbReference type="AlphaFoldDB" id="A0A7R9QE75"/>
<dbReference type="OrthoDB" id="6102375at2759"/>
<dbReference type="GO" id="GO:0001868">
    <property type="term" value="P:regulation of complement activation, lectin pathway"/>
    <property type="evidence" value="ECO:0007669"/>
    <property type="project" value="UniProtKB-ARBA"/>
</dbReference>
<reference evidence="10" key="1">
    <citation type="submission" date="2020-11" db="EMBL/GenBank/DDBJ databases">
        <authorList>
            <person name="Tran Van P."/>
        </authorList>
    </citation>
    <scope>NUCLEOTIDE SEQUENCE</scope>
</reference>
<comment type="subunit">
    <text evidence="3">Homotrimer.</text>
</comment>
<evidence type="ECO:0000256" key="8">
    <source>
        <dbReference type="SAM" id="MobiDB-lite"/>
    </source>
</evidence>
<evidence type="ECO:0000256" key="4">
    <source>
        <dbReference type="ARBA" id="ARBA00022723"/>
    </source>
</evidence>
<evidence type="ECO:0000313" key="11">
    <source>
        <dbReference type="Proteomes" id="UP000759131"/>
    </source>
</evidence>
<dbReference type="EMBL" id="OC879069">
    <property type="protein sequence ID" value="CAD7640948.1"/>
    <property type="molecule type" value="Genomic_DNA"/>
</dbReference>
<keyword evidence="6" id="KW-0106">Calcium</keyword>
<protein>
    <recommendedName>
        <fullName evidence="9">Fucolectin tachylectin-4 pentraxin-1 domain-containing protein</fullName>
    </recommendedName>
</protein>
<evidence type="ECO:0000256" key="2">
    <source>
        <dbReference type="ARBA" id="ARBA00010147"/>
    </source>
</evidence>
<evidence type="ECO:0000313" key="10">
    <source>
        <dbReference type="EMBL" id="CAD7640948.1"/>
    </source>
</evidence>
<dbReference type="Pfam" id="PF00754">
    <property type="entry name" value="F5_F8_type_C"/>
    <property type="match status" value="1"/>
</dbReference>
<organism evidence="10">
    <name type="scientific">Medioppia subpectinata</name>
    <dbReference type="NCBI Taxonomy" id="1979941"/>
    <lineage>
        <taxon>Eukaryota</taxon>
        <taxon>Metazoa</taxon>
        <taxon>Ecdysozoa</taxon>
        <taxon>Arthropoda</taxon>
        <taxon>Chelicerata</taxon>
        <taxon>Arachnida</taxon>
        <taxon>Acari</taxon>
        <taxon>Acariformes</taxon>
        <taxon>Sarcoptiformes</taxon>
        <taxon>Oribatida</taxon>
        <taxon>Brachypylina</taxon>
        <taxon>Oppioidea</taxon>
        <taxon>Oppiidae</taxon>
        <taxon>Medioppia</taxon>
    </lineage>
</organism>
<feature type="compositionally biased region" description="Basic and acidic residues" evidence="8">
    <location>
        <begin position="147"/>
        <end position="163"/>
    </location>
</feature>
<dbReference type="GO" id="GO:0046872">
    <property type="term" value="F:metal ion binding"/>
    <property type="evidence" value="ECO:0007669"/>
    <property type="project" value="UniProtKB-KW"/>
</dbReference>
<name>A0A7R9QE75_9ACAR</name>
<comment type="function">
    <text evidence="1">Acts as a defensive agent. Recognizes blood group fucosylated oligosaccharides including A, B, H and Lewis B-type antigens. Does not recognize Lewis A antigen and has low affinity for monovalent haptens.</text>
</comment>
<keyword evidence="4" id="KW-0479">Metal-binding</keyword>
<dbReference type="EMBL" id="CAJPIZ010024494">
    <property type="protein sequence ID" value="CAG2118481.1"/>
    <property type="molecule type" value="Genomic_DNA"/>
</dbReference>
<evidence type="ECO:0000256" key="5">
    <source>
        <dbReference type="ARBA" id="ARBA00022734"/>
    </source>
</evidence>
<dbReference type="GO" id="GO:0010185">
    <property type="term" value="P:regulation of cellular defense response"/>
    <property type="evidence" value="ECO:0007669"/>
    <property type="project" value="UniProtKB-ARBA"/>
</dbReference>
<dbReference type="SMART" id="SM00607">
    <property type="entry name" value="FTP"/>
    <property type="match status" value="1"/>
</dbReference>
<accession>A0A7R9QE75</accession>